<feature type="region of interest" description="Disordered" evidence="5">
    <location>
        <begin position="345"/>
        <end position="367"/>
    </location>
</feature>
<comment type="caution">
    <text evidence="6">The sequence shown here is derived from an EMBL/GenBank/DDBJ whole genome shotgun (WGS) entry which is preliminary data.</text>
</comment>
<feature type="compositionally biased region" description="Acidic residues" evidence="5">
    <location>
        <begin position="354"/>
        <end position="366"/>
    </location>
</feature>
<dbReference type="SMART" id="SM00320">
    <property type="entry name" value="WD40"/>
    <property type="match status" value="4"/>
</dbReference>
<protein>
    <recommendedName>
        <fullName evidence="4">ASTRA-associated protein 1</fullName>
    </recommendedName>
</protein>
<dbReference type="PANTHER" id="PTHR19854">
    <property type="entry name" value="TRANSDUCIN BETA-LIKE 3"/>
    <property type="match status" value="1"/>
</dbReference>
<evidence type="ECO:0000256" key="5">
    <source>
        <dbReference type="SAM" id="MobiDB-lite"/>
    </source>
</evidence>
<dbReference type="PANTHER" id="PTHR19854:SF1">
    <property type="entry name" value="GUANINE NUCLEOTIDE-BINDING PROTEIN SUBUNIT BETA-LIKE PROTEIN 1"/>
    <property type="match status" value="1"/>
</dbReference>
<dbReference type="OrthoDB" id="7668193at2759"/>
<proteinExistence type="inferred from homology"/>
<dbReference type="STRING" id="97359.A0A550CIR8"/>
<evidence type="ECO:0000313" key="6">
    <source>
        <dbReference type="EMBL" id="TRM64705.1"/>
    </source>
</evidence>
<comment type="similarity">
    <text evidence="3">Belongs to the WD repeat ASA1 family.</text>
</comment>
<evidence type="ECO:0000256" key="2">
    <source>
        <dbReference type="ARBA" id="ARBA00022737"/>
    </source>
</evidence>
<dbReference type="EMBL" id="VDMD01000006">
    <property type="protein sequence ID" value="TRM64705.1"/>
    <property type="molecule type" value="Genomic_DNA"/>
</dbReference>
<gene>
    <name evidence="6" type="ORF">BD626DRAFT_400334</name>
</gene>
<dbReference type="InterPro" id="IPR001680">
    <property type="entry name" value="WD40_rpt"/>
</dbReference>
<evidence type="ECO:0000256" key="1">
    <source>
        <dbReference type="ARBA" id="ARBA00022574"/>
    </source>
</evidence>
<dbReference type="SUPFAM" id="SSF50978">
    <property type="entry name" value="WD40 repeat-like"/>
    <property type="match status" value="1"/>
</dbReference>
<dbReference type="InterPro" id="IPR036322">
    <property type="entry name" value="WD40_repeat_dom_sf"/>
</dbReference>
<dbReference type="Pfam" id="PF00400">
    <property type="entry name" value="WD40"/>
    <property type="match status" value="2"/>
</dbReference>
<dbReference type="Gene3D" id="2.130.10.10">
    <property type="entry name" value="YVTN repeat-like/Quinoprotein amine dehydrogenase"/>
    <property type="match status" value="2"/>
</dbReference>
<sequence length="396" mass="42965">MPLPAPAAPTHILRAHPCPISALHISNNNARIYSGDSSGWVFVTSSKTLRTISSWQAHADSILGIEEAEFGVITHGRDNKLHVWPRPRELPASAQLGGSAAATDVTTQSTEPLYSMDVNALNYCRFSLLRTSGASDALVALPNLVDSSCADIWTIPACERLHAAIGKSKSAPTVPLDGRGDDKTGIIMSLHLFLYSTELSRQELRLLCAFENGGITLRHCTSPKGEKTVEGRNWDVLWTSKLHVESIMAMGVTRDHCVAFTVSADHLIGRYDLNTDDEEKRSTVYRTKHPGNGCVALRDDGRVCAVGGWDGSIRLYSTKSLKPLGTLRYHKTGCQAILFAHPHSDGSAGGMPAESDESNDSDDEADMADRQRWVIAGGKDSRLSIWSLASFVKAES</sequence>
<dbReference type="AlphaFoldDB" id="A0A550CIR8"/>
<reference evidence="6 7" key="1">
    <citation type="journal article" date="2019" name="New Phytol.">
        <title>Comparative genomics reveals unique wood-decay strategies and fruiting body development in the Schizophyllaceae.</title>
        <authorList>
            <person name="Almasi E."/>
            <person name="Sahu N."/>
            <person name="Krizsan K."/>
            <person name="Balint B."/>
            <person name="Kovacs G.M."/>
            <person name="Kiss B."/>
            <person name="Cseklye J."/>
            <person name="Drula E."/>
            <person name="Henrissat B."/>
            <person name="Nagy I."/>
            <person name="Chovatia M."/>
            <person name="Adam C."/>
            <person name="LaButti K."/>
            <person name="Lipzen A."/>
            <person name="Riley R."/>
            <person name="Grigoriev I.V."/>
            <person name="Nagy L.G."/>
        </authorList>
    </citation>
    <scope>NUCLEOTIDE SEQUENCE [LARGE SCALE GENOMIC DNA]</scope>
    <source>
        <strain evidence="6 7">NL-1724</strain>
    </source>
</reference>
<evidence type="ECO:0000256" key="4">
    <source>
        <dbReference type="ARBA" id="ARBA00040563"/>
    </source>
</evidence>
<evidence type="ECO:0000256" key="3">
    <source>
        <dbReference type="ARBA" id="ARBA00037931"/>
    </source>
</evidence>
<keyword evidence="2" id="KW-0677">Repeat</keyword>
<keyword evidence="1" id="KW-0853">WD repeat</keyword>
<name>A0A550CIR8_9AGAR</name>
<evidence type="ECO:0000313" key="7">
    <source>
        <dbReference type="Proteomes" id="UP000320762"/>
    </source>
</evidence>
<organism evidence="6 7">
    <name type="scientific">Schizophyllum amplum</name>
    <dbReference type="NCBI Taxonomy" id="97359"/>
    <lineage>
        <taxon>Eukaryota</taxon>
        <taxon>Fungi</taxon>
        <taxon>Dikarya</taxon>
        <taxon>Basidiomycota</taxon>
        <taxon>Agaricomycotina</taxon>
        <taxon>Agaricomycetes</taxon>
        <taxon>Agaricomycetidae</taxon>
        <taxon>Agaricales</taxon>
        <taxon>Schizophyllaceae</taxon>
        <taxon>Schizophyllum</taxon>
    </lineage>
</organism>
<dbReference type="InterPro" id="IPR015943">
    <property type="entry name" value="WD40/YVTN_repeat-like_dom_sf"/>
</dbReference>
<dbReference type="Proteomes" id="UP000320762">
    <property type="component" value="Unassembled WGS sequence"/>
</dbReference>
<keyword evidence="7" id="KW-1185">Reference proteome</keyword>
<accession>A0A550CIR8</accession>